<dbReference type="GO" id="GO:0046872">
    <property type="term" value="F:metal ion binding"/>
    <property type="evidence" value="ECO:0007669"/>
    <property type="project" value="UniProtKB-KW"/>
</dbReference>
<evidence type="ECO:0000256" key="3">
    <source>
        <dbReference type="ARBA" id="ARBA00022842"/>
    </source>
</evidence>
<name>A0A7L6N5V1_9MOLU</name>
<protein>
    <submittedName>
        <fullName evidence="5">Inositol monophosphatase</fullName>
    </submittedName>
</protein>
<dbReference type="KEGG" id="tbk:HF295_05675"/>
<evidence type="ECO:0000313" key="6">
    <source>
        <dbReference type="Proteomes" id="UP000512167"/>
    </source>
</evidence>
<dbReference type="PROSITE" id="PS00629">
    <property type="entry name" value="IMP_1"/>
    <property type="match status" value="1"/>
</dbReference>
<feature type="binding site" evidence="4">
    <location>
        <position position="64"/>
    </location>
    <ligand>
        <name>Mg(2+)</name>
        <dbReference type="ChEBI" id="CHEBI:18420"/>
        <label>1</label>
        <note>catalytic</note>
    </ligand>
</feature>
<comment type="cofactor">
    <cofactor evidence="4">
        <name>Mg(2+)</name>
        <dbReference type="ChEBI" id="CHEBI:18420"/>
    </cofactor>
</comment>
<organism evidence="5 6">
    <name type="scientific">Hujiaoplasma nucleasis</name>
    <dbReference type="NCBI Taxonomy" id="2725268"/>
    <lineage>
        <taxon>Bacteria</taxon>
        <taxon>Bacillati</taxon>
        <taxon>Mycoplasmatota</taxon>
        <taxon>Mollicutes</taxon>
        <taxon>Candidatus Izemoplasmatales</taxon>
        <taxon>Hujiaoplasmataceae</taxon>
        <taxon>Hujiaoplasma</taxon>
    </lineage>
</organism>
<dbReference type="PRINTS" id="PR00377">
    <property type="entry name" value="IMPHPHTASES"/>
</dbReference>
<evidence type="ECO:0000256" key="1">
    <source>
        <dbReference type="ARBA" id="ARBA00022723"/>
    </source>
</evidence>
<dbReference type="RefSeq" id="WP_312031208.1">
    <property type="nucleotide sequence ID" value="NZ_CP051151.1"/>
</dbReference>
<dbReference type="AlphaFoldDB" id="A0A7L6N5V1"/>
<dbReference type="Pfam" id="PF00459">
    <property type="entry name" value="Inositol_P"/>
    <property type="match status" value="1"/>
</dbReference>
<dbReference type="Gene3D" id="3.30.540.10">
    <property type="entry name" value="Fructose-1,6-Bisphosphatase, subunit A, domain 1"/>
    <property type="match status" value="1"/>
</dbReference>
<dbReference type="Proteomes" id="UP000512167">
    <property type="component" value="Chromosome"/>
</dbReference>
<dbReference type="EMBL" id="CP051151">
    <property type="protein sequence ID" value="QLY40375.1"/>
    <property type="molecule type" value="Genomic_DNA"/>
</dbReference>
<dbReference type="PANTHER" id="PTHR20854:SF4">
    <property type="entry name" value="INOSITOL-1-MONOPHOSPHATASE-RELATED"/>
    <property type="match status" value="1"/>
</dbReference>
<keyword evidence="6" id="KW-1185">Reference proteome</keyword>
<evidence type="ECO:0000313" key="5">
    <source>
        <dbReference type="EMBL" id="QLY40375.1"/>
    </source>
</evidence>
<evidence type="ECO:0000256" key="2">
    <source>
        <dbReference type="ARBA" id="ARBA00022801"/>
    </source>
</evidence>
<evidence type="ECO:0000256" key="4">
    <source>
        <dbReference type="PIRSR" id="PIRSR600760-2"/>
    </source>
</evidence>
<keyword evidence="2" id="KW-0378">Hydrolase</keyword>
<proteinExistence type="predicted"/>
<dbReference type="CDD" id="cd01637">
    <property type="entry name" value="IMPase_like"/>
    <property type="match status" value="1"/>
</dbReference>
<dbReference type="SUPFAM" id="SSF56655">
    <property type="entry name" value="Carbohydrate phosphatase"/>
    <property type="match status" value="1"/>
</dbReference>
<feature type="binding site" evidence="4">
    <location>
        <position position="80"/>
    </location>
    <ligand>
        <name>Mg(2+)</name>
        <dbReference type="ChEBI" id="CHEBI:18420"/>
        <label>1</label>
        <note>catalytic</note>
    </ligand>
</feature>
<feature type="binding site" evidence="4">
    <location>
        <position position="207"/>
    </location>
    <ligand>
        <name>Mg(2+)</name>
        <dbReference type="ChEBI" id="CHEBI:18420"/>
        <label>1</label>
        <note>catalytic</note>
    </ligand>
</feature>
<dbReference type="PANTHER" id="PTHR20854">
    <property type="entry name" value="INOSITOL MONOPHOSPHATASE"/>
    <property type="match status" value="1"/>
</dbReference>
<dbReference type="GO" id="GO:0006020">
    <property type="term" value="P:inositol metabolic process"/>
    <property type="evidence" value="ECO:0007669"/>
    <property type="project" value="TreeGrafter"/>
</dbReference>
<feature type="binding site" evidence="4">
    <location>
        <position position="83"/>
    </location>
    <ligand>
        <name>Mg(2+)</name>
        <dbReference type="ChEBI" id="CHEBI:18420"/>
        <label>1</label>
        <note>catalytic</note>
    </ligand>
</feature>
<dbReference type="Gene3D" id="3.40.190.80">
    <property type="match status" value="1"/>
</dbReference>
<sequence length="254" mass="29475">MIYNKEIELLKNNIKKIYNESQSLMVTSELKAKQDIVTSTDLFIEKAIIKLIKSSFPNDHFHTEEYNNQTKMMDRTWLIDPIDGTSNYASYLDLYCIQIALYDQDDIVLSYVYIPAFNKEYYAIKGQGAYLNDALYKINDHISKTFMVSMVGISHKNQDKTYYHKIIDLSIKNQFKLRMLGSVGLEMAMASEGIFDIFYTNVTNKWDLYPGLLLEKEAGAILLNEKGEDYHLDDLNLFVCKNIEAKNIIQSIFK</sequence>
<keyword evidence="3 4" id="KW-0460">Magnesium</keyword>
<feature type="binding site" evidence="4">
    <location>
        <position position="82"/>
    </location>
    <ligand>
        <name>Mg(2+)</name>
        <dbReference type="ChEBI" id="CHEBI:18420"/>
        <label>1</label>
        <note>catalytic</note>
    </ligand>
</feature>
<dbReference type="InterPro" id="IPR020583">
    <property type="entry name" value="Inositol_monoP_metal-BS"/>
</dbReference>
<accession>A0A7L6N5V1</accession>
<reference evidence="5 6" key="1">
    <citation type="submission" date="2020-04" db="EMBL/GenBank/DDBJ databases">
        <authorList>
            <person name="Zheng R.K."/>
            <person name="Sun C.M."/>
        </authorList>
    </citation>
    <scope>NUCLEOTIDE SEQUENCE [LARGE SCALE GENOMIC DNA]</scope>
    <source>
        <strain evidence="6">zrk29</strain>
    </source>
</reference>
<dbReference type="GO" id="GO:0008934">
    <property type="term" value="F:inositol monophosphate 1-phosphatase activity"/>
    <property type="evidence" value="ECO:0007669"/>
    <property type="project" value="TreeGrafter"/>
</dbReference>
<keyword evidence="1 4" id="KW-0479">Metal-binding</keyword>
<dbReference type="GO" id="GO:0007165">
    <property type="term" value="P:signal transduction"/>
    <property type="evidence" value="ECO:0007669"/>
    <property type="project" value="TreeGrafter"/>
</dbReference>
<dbReference type="InterPro" id="IPR000760">
    <property type="entry name" value="Inositol_monophosphatase-like"/>
</dbReference>
<gene>
    <name evidence="5" type="ORF">HF295_05675</name>
</gene>